<proteinExistence type="predicted"/>
<dbReference type="Gene3D" id="3.40.190.10">
    <property type="entry name" value="Periplasmic binding protein-like II"/>
    <property type="match status" value="2"/>
</dbReference>
<dbReference type="SUPFAM" id="SSF53850">
    <property type="entry name" value="Periplasmic binding protein-like II"/>
    <property type="match status" value="1"/>
</dbReference>
<evidence type="ECO:0000313" key="2">
    <source>
        <dbReference type="Proteomes" id="UP001597237"/>
    </source>
</evidence>
<keyword evidence="2" id="KW-1185">Reference proteome</keyword>
<protein>
    <submittedName>
        <fullName evidence="1">PhnD/SsuA/transferrin family substrate-binding protein</fullName>
    </submittedName>
</protein>
<name>A0ABW4N3K9_9CAUL</name>
<organism evidence="1 2">
    <name type="scientific">Phenylobacterium terrae</name>
    <dbReference type="NCBI Taxonomy" id="2665495"/>
    <lineage>
        <taxon>Bacteria</taxon>
        <taxon>Pseudomonadati</taxon>
        <taxon>Pseudomonadota</taxon>
        <taxon>Alphaproteobacteria</taxon>
        <taxon>Caulobacterales</taxon>
        <taxon>Caulobacteraceae</taxon>
        <taxon>Phenylobacterium</taxon>
    </lineage>
</organism>
<evidence type="ECO:0000313" key="1">
    <source>
        <dbReference type="EMBL" id="MFD1784477.1"/>
    </source>
</evidence>
<gene>
    <name evidence="1" type="ORF">ACFSC0_13810</name>
</gene>
<accession>A0ABW4N3K9</accession>
<dbReference type="PANTHER" id="PTHR35841:SF1">
    <property type="entry name" value="PHOSPHONATES-BINDING PERIPLASMIC PROTEIN"/>
    <property type="match status" value="1"/>
</dbReference>
<comment type="caution">
    <text evidence="1">The sequence shown here is derived from an EMBL/GenBank/DDBJ whole genome shotgun (WGS) entry which is preliminary data.</text>
</comment>
<dbReference type="Proteomes" id="UP001597237">
    <property type="component" value="Unassembled WGS sequence"/>
</dbReference>
<dbReference type="EMBL" id="JBHUEY010000001">
    <property type="protein sequence ID" value="MFD1784477.1"/>
    <property type="molecule type" value="Genomic_DNA"/>
</dbReference>
<dbReference type="Pfam" id="PF12974">
    <property type="entry name" value="Phosphonate-bd"/>
    <property type="match status" value="1"/>
</dbReference>
<reference evidence="2" key="1">
    <citation type="journal article" date="2019" name="Int. J. Syst. Evol. Microbiol.">
        <title>The Global Catalogue of Microorganisms (GCM) 10K type strain sequencing project: providing services to taxonomists for standard genome sequencing and annotation.</title>
        <authorList>
            <consortium name="The Broad Institute Genomics Platform"/>
            <consortium name="The Broad Institute Genome Sequencing Center for Infectious Disease"/>
            <person name="Wu L."/>
            <person name="Ma J."/>
        </authorList>
    </citation>
    <scope>NUCLEOTIDE SEQUENCE [LARGE SCALE GENOMIC DNA]</scope>
    <source>
        <strain evidence="2">DFY28</strain>
    </source>
</reference>
<dbReference type="PANTHER" id="PTHR35841">
    <property type="entry name" value="PHOSPHONATES-BINDING PERIPLASMIC PROTEIN"/>
    <property type="match status" value="1"/>
</dbReference>
<dbReference type="RefSeq" id="WP_377283577.1">
    <property type="nucleotide sequence ID" value="NZ_JBHRSI010000009.1"/>
</dbReference>
<sequence length="282" mass="29137">MRRIALAVGALLLMAAGPNPQTPFRIGVIGAEGPCAAPTASAPAGEQAYAQHLQARLGREVRHCPYPDAAAAARALAAGEVDIAPLDPAAFAAVAGQARAIMTVREKGALNRIPSLVAVKAGAPYRVLADLKGRRVVFGGAIPAALHLPKQALADHGAGEGFFGAETIAADEEAALADLRAGRADAAVLHAGAWRRQCRGLSPSDQPCADLAVVWKARPQAAQALAVRNDMPDPLRFQLVGVHVALHLEAPEAFAWAAPKLGANPESFEPAEAQALTLALMK</sequence>